<gene>
    <name evidence="4" type="primary">divK</name>
    <name evidence="4" type="ORF">Dpo_2c04450</name>
</gene>
<dbReference type="PROSITE" id="PS50110">
    <property type="entry name" value="RESPONSE_REGULATORY"/>
    <property type="match status" value="1"/>
</dbReference>
<name>S0G4X3_9BACT</name>
<dbReference type="SUPFAM" id="SSF52172">
    <property type="entry name" value="CheY-like"/>
    <property type="match status" value="1"/>
</dbReference>
<dbReference type="PANTHER" id="PTHR44591:SF23">
    <property type="entry name" value="CHEY SUBFAMILY"/>
    <property type="match status" value="1"/>
</dbReference>
<proteinExistence type="predicted"/>
<dbReference type="AlphaFoldDB" id="S0G4X3"/>
<dbReference type="InterPro" id="IPR011006">
    <property type="entry name" value="CheY-like_superfamily"/>
</dbReference>
<dbReference type="OrthoDB" id="9790791at2"/>
<dbReference type="GO" id="GO:0000160">
    <property type="term" value="P:phosphorelay signal transduction system"/>
    <property type="evidence" value="ECO:0007669"/>
    <property type="project" value="InterPro"/>
</dbReference>
<dbReference type="InterPro" id="IPR001789">
    <property type="entry name" value="Sig_transdc_resp-reg_receiver"/>
</dbReference>
<evidence type="ECO:0000256" key="1">
    <source>
        <dbReference type="ARBA" id="ARBA00022553"/>
    </source>
</evidence>
<dbReference type="Pfam" id="PF00072">
    <property type="entry name" value="Response_reg"/>
    <property type="match status" value="1"/>
</dbReference>
<dbReference type="SMART" id="SM00448">
    <property type="entry name" value="REC"/>
    <property type="match status" value="1"/>
</dbReference>
<evidence type="ECO:0000313" key="5">
    <source>
        <dbReference type="Proteomes" id="UP000014216"/>
    </source>
</evidence>
<evidence type="ECO:0000259" key="3">
    <source>
        <dbReference type="PROSITE" id="PS50110"/>
    </source>
</evidence>
<evidence type="ECO:0000313" key="4">
    <source>
        <dbReference type="EMBL" id="EMS80749.1"/>
    </source>
</evidence>
<organism evidence="4 5">
    <name type="scientific">Desulfotignum phosphitoxidans DSM 13687</name>
    <dbReference type="NCBI Taxonomy" id="1286635"/>
    <lineage>
        <taxon>Bacteria</taxon>
        <taxon>Pseudomonadati</taxon>
        <taxon>Thermodesulfobacteriota</taxon>
        <taxon>Desulfobacteria</taxon>
        <taxon>Desulfobacterales</taxon>
        <taxon>Desulfobacteraceae</taxon>
        <taxon>Desulfotignum</taxon>
    </lineage>
</organism>
<dbReference type="PANTHER" id="PTHR44591">
    <property type="entry name" value="STRESS RESPONSE REGULATOR PROTEIN 1"/>
    <property type="match status" value="1"/>
</dbReference>
<feature type="domain" description="Response regulatory" evidence="3">
    <location>
        <begin position="4"/>
        <end position="120"/>
    </location>
</feature>
<dbReference type="RefSeq" id="WP_006965022.1">
    <property type="nucleotide sequence ID" value="NZ_APJX01000002.1"/>
</dbReference>
<protein>
    <submittedName>
        <fullName evidence="4">Polar-differentiation response regulator DivK</fullName>
    </submittedName>
</protein>
<dbReference type="Gene3D" id="3.40.50.2300">
    <property type="match status" value="1"/>
</dbReference>
<keyword evidence="5" id="KW-1185">Reference proteome</keyword>
<evidence type="ECO:0000256" key="2">
    <source>
        <dbReference type="PROSITE-ProRule" id="PRU00169"/>
    </source>
</evidence>
<comment type="caution">
    <text evidence="4">The sequence shown here is derived from an EMBL/GenBank/DDBJ whole genome shotgun (WGS) entry which is preliminary data.</text>
</comment>
<reference evidence="4 5" key="1">
    <citation type="journal article" date="2013" name="Genome Announc.">
        <title>Draft Genome Sequence of Desulfotignum phosphitoxidans DSM 13687 Strain FiPS-3.</title>
        <authorList>
            <person name="Poehlein A."/>
            <person name="Daniel R."/>
            <person name="Simeonova D.D."/>
        </authorList>
    </citation>
    <scope>NUCLEOTIDE SEQUENCE [LARGE SCALE GENOMIC DNA]</scope>
    <source>
        <strain evidence="4 5">DSM 13687</strain>
    </source>
</reference>
<keyword evidence="1 2" id="KW-0597">Phosphoprotein</keyword>
<dbReference type="InterPro" id="IPR050595">
    <property type="entry name" value="Bact_response_regulator"/>
</dbReference>
<dbReference type="EMBL" id="APJX01000002">
    <property type="protein sequence ID" value="EMS80749.1"/>
    <property type="molecule type" value="Genomic_DNA"/>
</dbReference>
<accession>S0G4X3</accession>
<sequence length="130" mass="14284">MSDELLIIEDNPQNFYMMRFLLEKNGYAVIGADTGRKGIDAALHHRPRAILLDIQLPEMDGYAVAAELKTLPYVADIPIIAVTSYAMAGDREKVLAAGADGYIEKPINPDTFVDQIRQYLPGDSSWGGEA</sequence>
<dbReference type="Proteomes" id="UP000014216">
    <property type="component" value="Unassembled WGS sequence"/>
</dbReference>
<feature type="modified residue" description="4-aspartylphosphate" evidence="2">
    <location>
        <position position="53"/>
    </location>
</feature>